<evidence type="ECO:0000313" key="1">
    <source>
        <dbReference type="EMBL" id="RUS76905.1"/>
    </source>
</evidence>
<proteinExistence type="predicted"/>
<dbReference type="Proteomes" id="UP000271974">
    <property type="component" value="Unassembled WGS sequence"/>
</dbReference>
<protein>
    <submittedName>
        <fullName evidence="1">Uncharacterized protein</fullName>
    </submittedName>
</protein>
<gene>
    <name evidence="1" type="ORF">EGW08_015344</name>
</gene>
<dbReference type="AlphaFoldDB" id="A0A3S0ZKE8"/>
<accession>A0A3S0ZKE8</accession>
<evidence type="ECO:0000313" key="2">
    <source>
        <dbReference type="Proteomes" id="UP000271974"/>
    </source>
</evidence>
<organism evidence="1 2">
    <name type="scientific">Elysia chlorotica</name>
    <name type="common">Eastern emerald elysia</name>
    <name type="synonym">Sea slug</name>
    <dbReference type="NCBI Taxonomy" id="188477"/>
    <lineage>
        <taxon>Eukaryota</taxon>
        <taxon>Metazoa</taxon>
        <taxon>Spiralia</taxon>
        <taxon>Lophotrochozoa</taxon>
        <taxon>Mollusca</taxon>
        <taxon>Gastropoda</taxon>
        <taxon>Heterobranchia</taxon>
        <taxon>Euthyneura</taxon>
        <taxon>Panpulmonata</taxon>
        <taxon>Sacoglossa</taxon>
        <taxon>Placobranchoidea</taxon>
        <taxon>Plakobranchidae</taxon>
        <taxon>Elysia</taxon>
    </lineage>
</organism>
<name>A0A3S0ZKE8_ELYCH</name>
<keyword evidence="2" id="KW-1185">Reference proteome</keyword>
<feature type="non-terminal residue" evidence="1">
    <location>
        <position position="297"/>
    </location>
</feature>
<reference evidence="1 2" key="1">
    <citation type="submission" date="2019-01" db="EMBL/GenBank/DDBJ databases">
        <title>A draft genome assembly of the solar-powered sea slug Elysia chlorotica.</title>
        <authorList>
            <person name="Cai H."/>
            <person name="Li Q."/>
            <person name="Fang X."/>
            <person name="Li J."/>
            <person name="Curtis N.E."/>
            <person name="Altenburger A."/>
            <person name="Shibata T."/>
            <person name="Feng M."/>
            <person name="Maeda T."/>
            <person name="Schwartz J.A."/>
            <person name="Shigenobu S."/>
            <person name="Lundholm N."/>
            <person name="Nishiyama T."/>
            <person name="Yang H."/>
            <person name="Hasebe M."/>
            <person name="Li S."/>
            <person name="Pierce S.K."/>
            <person name="Wang J."/>
        </authorList>
    </citation>
    <scope>NUCLEOTIDE SEQUENCE [LARGE SCALE GENOMIC DNA]</scope>
    <source>
        <strain evidence="1">EC2010</strain>
        <tissue evidence="1">Whole organism of an adult</tissue>
    </source>
</reference>
<dbReference type="EMBL" id="RQTK01000625">
    <property type="protein sequence ID" value="RUS76905.1"/>
    <property type="molecule type" value="Genomic_DNA"/>
</dbReference>
<comment type="caution">
    <text evidence="1">The sequence shown here is derived from an EMBL/GenBank/DDBJ whole genome shotgun (WGS) entry which is preliminary data.</text>
</comment>
<feature type="non-terminal residue" evidence="1">
    <location>
        <position position="1"/>
    </location>
</feature>
<sequence>HHKGPQPLARKLWSAAHRLVPDDGKVDHAAEVLCDGDRVVEVEDHVPPAARDKHSLTGTLEDLHLGTHTHKVRTLYLGVNVCEPSDGLVLLFAPDTGRDLQQLTRHVGRQQTPPGGTFSPLVTNNEGVPGACPERINVDTSAGSWRTHHKPSAVKKMLNTNRDIVESHLAVVRIKYVQRTVVLSVAHVVFKIFHLDLHRVALVIFPALEPLVAVFLCQPLKVPTYPGCPFVGGGPVLLDVGQHHGRISALKLGAELPQADLTGVDSLDVVVDEIVAKIKSVHILLSIPAIRFSVQFW</sequence>